<evidence type="ECO:0000256" key="5">
    <source>
        <dbReference type="ARBA" id="ARBA00022692"/>
    </source>
</evidence>
<dbReference type="AlphaFoldDB" id="A0A937DK84"/>
<reference evidence="10" key="1">
    <citation type="submission" date="2021-01" db="EMBL/GenBank/DDBJ databases">
        <title>Marivirga sp. nov., isolated from intertidal surface sediments.</title>
        <authorList>
            <person name="Zhang M."/>
        </authorList>
    </citation>
    <scope>NUCLEOTIDE SEQUENCE</scope>
    <source>
        <strain evidence="10">SM1354</strain>
    </source>
</reference>
<evidence type="ECO:0000313" key="11">
    <source>
        <dbReference type="Proteomes" id="UP000642920"/>
    </source>
</evidence>
<proteinExistence type="inferred from homology"/>
<evidence type="ECO:0000256" key="8">
    <source>
        <dbReference type="SAM" id="Coils"/>
    </source>
</evidence>
<keyword evidence="11" id="KW-1185">Reference proteome</keyword>
<dbReference type="InterPro" id="IPR003423">
    <property type="entry name" value="OMP_efflux"/>
</dbReference>
<evidence type="ECO:0000313" key="10">
    <source>
        <dbReference type="EMBL" id="MBL0765724.1"/>
    </source>
</evidence>
<evidence type="ECO:0000256" key="4">
    <source>
        <dbReference type="ARBA" id="ARBA00022452"/>
    </source>
</evidence>
<evidence type="ECO:0000256" key="7">
    <source>
        <dbReference type="ARBA" id="ARBA00023237"/>
    </source>
</evidence>
<name>A0A937DK84_9BACT</name>
<dbReference type="Pfam" id="PF02321">
    <property type="entry name" value="OEP"/>
    <property type="match status" value="2"/>
</dbReference>
<keyword evidence="3" id="KW-0813">Transport</keyword>
<keyword evidence="5" id="KW-0812">Transmembrane</keyword>
<dbReference type="InterPro" id="IPR051906">
    <property type="entry name" value="TolC-like"/>
</dbReference>
<evidence type="ECO:0000256" key="6">
    <source>
        <dbReference type="ARBA" id="ARBA00023136"/>
    </source>
</evidence>
<evidence type="ECO:0000256" key="2">
    <source>
        <dbReference type="ARBA" id="ARBA00007613"/>
    </source>
</evidence>
<dbReference type="RefSeq" id="WP_201920900.1">
    <property type="nucleotide sequence ID" value="NZ_JAERQG010000002.1"/>
</dbReference>
<comment type="similarity">
    <text evidence="2">Belongs to the outer membrane factor (OMF) (TC 1.B.17) family.</text>
</comment>
<feature type="coiled-coil region" evidence="8">
    <location>
        <begin position="356"/>
        <end position="401"/>
    </location>
</feature>
<keyword evidence="9" id="KW-0732">Signal</keyword>
<evidence type="ECO:0000256" key="9">
    <source>
        <dbReference type="SAM" id="SignalP"/>
    </source>
</evidence>
<dbReference type="PANTHER" id="PTHR30026:SF20">
    <property type="entry name" value="OUTER MEMBRANE PROTEIN TOLC"/>
    <property type="match status" value="1"/>
</dbReference>
<keyword evidence="8" id="KW-0175">Coiled coil</keyword>
<dbReference type="GO" id="GO:0015562">
    <property type="term" value="F:efflux transmembrane transporter activity"/>
    <property type="evidence" value="ECO:0007669"/>
    <property type="project" value="InterPro"/>
</dbReference>
<keyword evidence="4" id="KW-1134">Transmembrane beta strand</keyword>
<dbReference type="GO" id="GO:0015288">
    <property type="term" value="F:porin activity"/>
    <property type="evidence" value="ECO:0007669"/>
    <property type="project" value="TreeGrafter"/>
</dbReference>
<keyword evidence="6" id="KW-0472">Membrane</keyword>
<accession>A0A937DK84</accession>
<evidence type="ECO:0000256" key="1">
    <source>
        <dbReference type="ARBA" id="ARBA00004442"/>
    </source>
</evidence>
<protein>
    <submittedName>
        <fullName evidence="10">TolC family protein</fullName>
    </submittedName>
</protein>
<organism evidence="10 11">
    <name type="scientific">Marivirga atlantica</name>
    <dbReference type="NCBI Taxonomy" id="1548457"/>
    <lineage>
        <taxon>Bacteria</taxon>
        <taxon>Pseudomonadati</taxon>
        <taxon>Bacteroidota</taxon>
        <taxon>Cytophagia</taxon>
        <taxon>Cytophagales</taxon>
        <taxon>Marivirgaceae</taxon>
        <taxon>Marivirga</taxon>
    </lineage>
</organism>
<comment type="subcellular location">
    <subcellularLocation>
        <location evidence="1">Cell outer membrane</location>
    </subcellularLocation>
</comment>
<dbReference type="EMBL" id="JAERQG010000002">
    <property type="protein sequence ID" value="MBL0765724.1"/>
    <property type="molecule type" value="Genomic_DNA"/>
</dbReference>
<comment type="caution">
    <text evidence="10">The sequence shown here is derived from an EMBL/GenBank/DDBJ whole genome shotgun (WGS) entry which is preliminary data.</text>
</comment>
<evidence type="ECO:0000256" key="3">
    <source>
        <dbReference type="ARBA" id="ARBA00022448"/>
    </source>
</evidence>
<feature type="chain" id="PRO_5037221294" evidence="9">
    <location>
        <begin position="26"/>
        <end position="462"/>
    </location>
</feature>
<dbReference type="SUPFAM" id="SSF56954">
    <property type="entry name" value="Outer membrane efflux proteins (OEP)"/>
    <property type="match status" value="1"/>
</dbReference>
<dbReference type="Proteomes" id="UP000642920">
    <property type="component" value="Unassembled WGS sequence"/>
</dbReference>
<dbReference type="GO" id="GO:0009279">
    <property type="term" value="C:cell outer membrane"/>
    <property type="evidence" value="ECO:0007669"/>
    <property type="project" value="UniProtKB-SubCell"/>
</dbReference>
<dbReference type="PANTHER" id="PTHR30026">
    <property type="entry name" value="OUTER MEMBRANE PROTEIN TOLC"/>
    <property type="match status" value="1"/>
</dbReference>
<keyword evidence="7" id="KW-0998">Cell outer membrane</keyword>
<dbReference type="GO" id="GO:1990281">
    <property type="term" value="C:efflux pump complex"/>
    <property type="evidence" value="ECO:0007669"/>
    <property type="project" value="TreeGrafter"/>
</dbReference>
<sequence length="462" mass="52260">MKSMKLKTLTTFIIGVCFTPLLVQAQNEEQQTISFDKPLTLEECVQYGLENNHNLKTDRLEEKIAETQVGETRAMGLPQANFQSGLNYNYEVQKAFLPNAILTGDPQAEGFTPVQFSPQYDGNAAFSVSQLLFDGSYFVGLQAAKTLRELRQKESNRTEIDIVESITKSYYLVLITEERAKLVGANLSRLEKVLSDTKALRKNGFAEQLDVDKLQVNLNNLKTEMNKVERNLTYTKDVLKFQMGLPLENQVILSGTLEELNLDASEYLGAEAEFDVNLRPEYNILQTNQDLANLDLKNNKATHLPQLYANFSYGWNSGVNSTNDLFNFNENWLSFGAVGVSLKWSLFTGLARSNRMERNRIQIEQLEIQKTSLRNSIDMEIKQAKDNLKSATEALEVQKGNMELSKEVFEQMEIKFKNGVASSTELLEAETSTKEAQTNYYSALYDAVLSKIELEKALGILY</sequence>
<dbReference type="Gene3D" id="1.20.1600.10">
    <property type="entry name" value="Outer membrane efflux proteins (OEP)"/>
    <property type="match status" value="1"/>
</dbReference>
<feature type="signal peptide" evidence="9">
    <location>
        <begin position="1"/>
        <end position="25"/>
    </location>
</feature>
<gene>
    <name evidence="10" type="ORF">JKP34_10715</name>
</gene>